<dbReference type="OrthoDB" id="5382783at2"/>
<feature type="compositionally biased region" description="Acidic residues" evidence="1">
    <location>
        <begin position="391"/>
        <end position="429"/>
    </location>
</feature>
<organism evidence="3 4">
    <name type="scientific">Myxococcus llanfairpwllgwyngyllgogerychwyrndrobwllllantysiliogogogochensis</name>
    <dbReference type="NCBI Taxonomy" id="2590453"/>
    <lineage>
        <taxon>Bacteria</taxon>
        <taxon>Pseudomonadati</taxon>
        <taxon>Myxococcota</taxon>
        <taxon>Myxococcia</taxon>
        <taxon>Myxococcales</taxon>
        <taxon>Cystobacterineae</taxon>
        <taxon>Myxococcaceae</taxon>
        <taxon>Myxococcus</taxon>
    </lineage>
</organism>
<reference evidence="3 4" key="1">
    <citation type="submission" date="2019-06" db="EMBL/GenBank/DDBJ databases">
        <authorList>
            <person name="Livingstone P."/>
            <person name="Whitworth D."/>
        </authorList>
    </citation>
    <scope>NUCLEOTIDE SEQUENCE [LARGE SCALE GENOMIC DNA]</scope>
    <source>
        <strain evidence="3 4">AM401</strain>
    </source>
</reference>
<keyword evidence="2" id="KW-0472">Membrane</keyword>
<feature type="transmembrane region" description="Helical" evidence="2">
    <location>
        <begin position="300"/>
        <end position="319"/>
    </location>
</feature>
<feature type="transmembrane region" description="Helical" evidence="2">
    <location>
        <begin position="173"/>
        <end position="204"/>
    </location>
</feature>
<feature type="transmembrane region" description="Helical" evidence="2">
    <location>
        <begin position="331"/>
        <end position="348"/>
    </location>
</feature>
<feature type="transmembrane region" description="Helical" evidence="2">
    <location>
        <begin position="103"/>
        <end position="122"/>
    </location>
</feature>
<sequence length="435" mass="45452">MRCPECGEASNSRLRYCENCGAKMPEAPQGGTGSRPALRPKRAMDEPSYAADILDEAEAHSLGAAYVPAAAKAAAPADTAEDTDPGQTGPRFDGPRWLASVPAHSQSVVGLAILAFALALSILPAFDGVGVVGTVLALVGAVLVLARELRLAGEATGVTKLLPMVLYRPEVPAAYAALLTALAVRMLGLGFTPVLWLLGAGLIVHDQYRKVIAGPEGVLARYFDVKQLLVVPEVVALGGVALCVLTLFAPWATVSTLPVVADAPVPAGPPELHVIPAQRAADDVLYTAGSGITTLSGWDLSGSVVVELLLLSLLGLLALRPEVARPAWTRFASAGVVGVSLLWALLHIRLSPGPIIFVIGLAAVGVQAFRQLRESQLQAHAAAPVVAAYDDGLDETERMEDEPDPDAMGPDEEPEPDPDAMGPDDEEEDLKPRGR</sequence>
<dbReference type="Proteomes" id="UP000315369">
    <property type="component" value="Unassembled WGS sequence"/>
</dbReference>
<feature type="transmembrane region" description="Helical" evidence="2">
    <location>
        <begin position="129"/>
        <end position="146"/>
    </location>
</feature>
<evidence type="ECO:0000313" key="4">
    <source>
        <dbReference type="Proteomes" id="UP000315369"/>
    </source>
</evidence>
<evidence type="ECO:0000256" key="2">
    <source>
        <dbReference type="SAM" id="Phobius"/>
    </source>
</evidence>
<feature type="transmembrane region" description="Helical" evidence="2">
    <location>
        <begin position="228"/>
        <end position="249"/>
    </location>
</feature>
<accession>A0A540X187</accession>
<dbReference type="AlphaFoldDB" id="A0A540X187"/>
<proteinExistence type="predicted"/>
<feature type="region of interest" description="Disordered" evidence="1">
    <location>
        <begin position="390"/>
        <end position="435"/>
    </location>
</feature>
<comment type="caution">
    <text evidence="3">The sequence shown here is derived from an EMBL/GenBank/DDBJ whole genome shotgun (WGS) entry which is preliminary data.</text>
</comment>
<dbReference type="EMBL" id="VIFM01000053">
    <property type="protein sequence ID" value="TQF15037.1"/>
    <property type="molecule type" value="Genomic_DNA"/>
</dbReference>
<feature type="region of interest" description="Disordered" evidence="1">
    <location>
        <begin position="21"/>
        <end position="45"/>
    </location>
</feature>
<name>A0A540X187_9BACT</name>
<keyword evidence="4" id="KW-1185">Reference proteome</keyword>
<feature type="transmembrane region" description="Helical" evidence="2">
    <location>
        <begin position="354"/>
        <end position="372"/>
    </location>
</feature>
<feature type="region of interest" description="Disordered" evidence="1">
    <location>
        <begin position="75"/>
        <end position="95"/>
    </location>
</feature>
<keyword evidence="2" id="KW-0812">Transmembrane</keyword>
<gene>
    <name evidence="3" type="ORF">FJV41_15755</name>
</gene>
<dbReference type="RefSeq" id="WP_141643305.1">
    <property type="nucleotide sequence ID" value="NZ_VIFM01000053.1"/>
</dbReference>
<evidence type="ECO:0000313" key="3">
    <source>
        <dbReference type="EMBL" id="TQF15037.1"/>
    </source>
</evidence>
<evidence type="ECO:0000256" key="1">
    <source>
        <dbReference type="SAM" id="MobiDB-lite"/>
    </source>
</evidence>
<keyword evidence="2" id="KW-1133">Transmembrane helix</keyword>
<protein>
    <submittedName>
        <fullName evidence="3">Zinc ribbon domain-containing protein</fullName>
    </submittedName>
</protein>